<dbReference type="SMART" id="SM00422">
    <property type="entry name" value="HTH_MERR"/>
    <property type="match status" value="1"/>
</dbReference>
<evidence type="ECO:0000313" key="6">
    <source>
        <dbReference type="EMBL" id="KEO84852.1"/>
    </source>
</evidence>
<dbReference type="eggNOG" id="COG0789">
    <property type="taxonomic scope" value="Bacteria"/>
</dbReference>
<evidence type="ECO:0000259" key="5">
    <source>
        <dbReference type="PROSITE" id="PS50937"/>
    </source>
</evidence>
<keyword evidence="2" id="KW-0805">Transcription regulation</keyword>
<dbReference type="PRINTS" id="PR00040">
    <property type="entry name" value="HTHMERR"/>
</dbReference>
<dbReference type="InterPro" id="IPR009061">
    <property type="entry name" value="DNA-bd_dom_put_sf"/>
</dbReference>
<dbReference type="InterPro" id="IPR047057">
    <property type="entry name" value="MerR_fam"/>
</dbReference>
<reference evidence="6 7" key="1">
    <citation type="journal article" date="2013" name="Int. J. Syst. Evol. Microbiol.">
        <title>Tumebacillus flagellatus sp. nov., an alpha-amylase/pullulanase-producing bacterium isolated from cassava wastewater.</title>
        <authorList>
            <person name="Wang Q."/>
            <person name="Xie N."/>
            <person name="Qin Y."/>
            <person name="Shen N."/>
            <person name="Zhu J."/>
            <person name="Mi H."/>
            <person name="Huang R."/>
        </authorList>
    </citation>
    <scope>NUCLEOTIDE SEQUENCE [LARGE SCALE GENOMIC DNA]</scope>
    <source>
        <strain evidence="6 7">GST4</strain>
    </source>
</reference>
<dbReference type="GO" id="GO:0003700">
    <property type="term" value="F:DNA-binding transcription factor activity"/>
    <property type="evidence" value="ECO:0007669"/>
    <property type="project" value="InterPro"/>
</dbReference>
<dbReference type="AlphaFoldDB" id="A0A074MGK7"/>
<dbReference type="STRING" id="1157490.EL26_02255"/>
<evidence type="ECO:0000313" key="7">
    <source>
        <dbReference type="Proteomes" id="UP000027931"/>
    </source>
</evidence>
<evidence type="ECO:0000256" key="4">
    <source>
        <dbReference type="ARBA" id="ARBA00023163"/>
    </source>
</evidence>
<keyword evidence="1" id="KW-0678">Repressor</keyword>
<dbReference type="CDD" id="cd01106">
    <property type="entry name" value="HTH_TipAL-Mta"/>
    <property type="match status" value="1"/>
</dbReference>
<dbReference type="GO" id="GO:0003677">
    <property type="term" value="F:DNA binding"/>
    <property type="evidence" value="ECO:0007669"/>
    <property type="project" value="UniProtKB-KW"/>
</dbReference>
<evidence type="ECO:0000256" key="2">
    <source>
        <dbReference type="ARBA" id="ARBA00023015"/>
    </source>
</evidence>
<proteinExistence type="predicted"/>
<dbReference type="PANTHER" id="PTHR30204:SF69">
    <property type="entry name" value="MERR-FAMILY TRANSCRIPTIONAL REGULATOR"/>
    <property type="match status" value="1"/>
</dbReference>
<dbReference type="Pfam" id="PF13411">
    <property type="entry name" value="MerR_1"/>
    <property type="match status" value="1"/>
</dbReference>
<dbReference type="EMBL" id="JMIR01000002">
    <property type="protein sequence ID" value="KEO84852.1"/>
    <property type="molecule type" value="Genomic_DNA"/>
</dbReference>
<keyword evidence="4" id="KW-0804">Transcription</keyword>
<evidence type="ECO:0000256" key="3">
    <source>
        <dbReference type="ARBA" id="ARBA00023125"/>
    </source>
</evidence>
<dbReference type="Gene3D" id="1.10.1660.10">
    <property type="match status" value="1"/>
</dbReference>
<dbReference type="PANTHER" id="PTHR30204">
    <property type="entry name" value="REDOX-CYCLING DRUG-SENSING TRANSCRIPTIONAL ACTIVATOR SOXR"/>
    <property type="match status" value="1"/>
</dbReference>
<protein>
    <recommendedName>
        <fullName evidence="5">HTH merR-type domain-containing protein</fullName>
    </recommendedName>
</protein>
<dbReference type="Proteomes" id="UP000027931">
    <property type="component" value="Unassembled WGS sequence"/>
</dbReference>
<dbReference type="SUPFAM" id="SSF46955">
    <property type="entry name" value="Putative DNA-binding domain"/>
    <property type="match status" value="1"/>
</dbReference>
<keyword evidence="7" id="KW-1185">Reference proteome</keyword>
<gene>
    <name evidence="6" type="ORF">EL26_02255</name>
</gene>
<dbReference type="PROSITE" id="PS00552">
    <property type="entry name" value="HTH_MERR_1"/>
    <property type="match status" value="1"/>
</dbReference>
<dbReference type="PROSITE" id="PS50937">
    <property type="entry name" value="HTH_MERR_2"/>
    <property type="match status" value="1"/>
</dbReference>
<evidence type="ECO:0000256" key="1">
    <source>
        <dbReference type="ARBA" id="ARBA00022491"/>
    </source>
</evidence>
<accession>A0A074MGK7</accession>
<feature type="domain" description="HTH merR-type" evidence="5">
    <location>
        <begin position="3"/>
        <end position="72"/>
    </location>
</feature>
<comment type="caution">
    <text evidence="6">The sequence shown here is derived from an EMBL/GenBank/DDBJ whole genome shotgun (WGS) entry which is preliminary data.</text>
</comment>
<dbReference type="InterPro" id="IPR000551">
    <property type="entry name" value="MerR-type_HTH_dom"/>
</dbReference>
<keyword evidence="3" id="KW-0238">DNA-binding</keyword>
<name>A0A074MGK7_9BACL</name>
<organism evidence="6 7">
    <name type="scientific">Tumebacillus flagellatus</name>
    <dbReference type="NCBI Taxonomy" id="1157490"/>
    <lineage>
        <taxon>Bacteria</taxon>
        <taxon>Bacillati</taxon>
        <taxon>Bacillota</taxon>
        <taxon>Bacilli</taxon>
        <taxon>Bacillales</taxon>
        <taxon>Alicyclobacillaceae</taxon>
        <taxon>Tumebacillus</taxon>
    </lineage>
</organism>
<sequence>MKLYQTGELAQKARISIRTLRYYDKTGLLSPSQHSEAGYRLYTESDLQRLQYILALKYLGFSLDEIKACLQASPRHLSERLAQQKAMLLDKRAELDLILRAVDASLHLLRKNPDDPEALSSILHVYQAEHNQERVRQHLTPSQRSHMRELYETSYSEEARRKLESREWTDESRREHYRQYDEFRSTLQRLTAENADPTSPQAQHMAHLLTQINARVSQNDPAVLEGMKTAWNRYNELPEDKRPPAYHFTDAERDFLKRAMTHFHSRRPATP</sequence>